<name>A0A9D1T6I1_9FIRM</name>
<reference evidence="1" key="1">
    <citation type="submission" date="2020-10" db="EMBL/GenBank/DDBJ databases">
        <authorList>
            <person name="Gilroy R."/>
        </authorList>
    </citation>
    <scope>NUCLEOTIDE SEQUENCE</scope>
    <source>
        <strain evidence="1">ChiBcec2-4451</strain>
    </source>
</reference>
<dbReference type="Proteomes" id="UP000886723">
    <property type="component" value="Unassembled WGS sequence"/>
</dbReference>
<gene>
    <name evidence="1" type="ORF">IAA63_09680</name>
</gene>
<organism evidence="1 2">
    <name type="scientific">Candidatus Pullilachnospira stercoravium</name>
    <dbReference type="NCBI Taxonomy" id="2840913"/>
    <lineage>
        <taxon>Bacteria</taxon>
        <taxon>Bacillati</taxon>
        <taxon>Bacillota</taxon>
        <taxon>Clostridia</taxon>
        <taxon>Lachnospirales</taxon>
        <taxon>Lachnospiraceae</taxon>
        <taxon>Lachnospiraceae incertae sedis</taxon>
        <taxon>Candidatus Pullilachnospira</taxon>
    </lineage>
</organism>
<evidence type="ECO:0000313" key="1">
    <source>
        <dbReference type="EMBL" id="HIV13392.1"/>
    </source>
</evidence>
<dbReference type="InterPro" id="IPR056239">
    <property type="entry name" value="Phage_YunG-like"/>
</dbReference>
<proteinExistence type="predicted"/>
<evidence type="ECO:0000313" key="2">
    <source>
        <dbReference type="Proteomes" id="UP000886723"/>
    </source>
</evidence>
<dbReference type="Pfam" id="PF24591">
    <property type="entry name" value="Phage_YunG-like"/>
    <property type="match status" value="1"/>
</dbReference>
<sequence length="123" mass="14704">MEKQKIWRREEYYRRTLELLEAYFAVDGWKKLFLNGGCYWLAKFLHRGIRGSVIMINRVEEHCALAFQQGLYDVTGKIPAGNFHAASQREICFMEKNYIPRFDTQKTEQYLYENLPDNRTVAR</sequence>
<accession>A0A9D1T6I1</accession>
<dbReference type="EMBL" id="DVON01000202">
    <property type="protein sequence ID" value="HIV13392.1"/>
    <property type="molecule type" value="Genomic_DNA"/>
</dbReference>
<comment type="caution">
    <text evidence="1">The sequence shown here is derived from an EMBL/GenBank/DDBJ whole genome shotgun (WGS) entry which is preliminary data.</text>
</comment>
<reference evidence="1" key="2">
    <citation type="journal article" date="2021" name="PeerJ">
        <title>Extensive microbial diversity within the chicken gut microbiome revealed by metagenomics and culture.</title>
        <authorList>
            <person name="Gilroy R."/>
            <person name="Ravi A."/>
            <person name="Getino M."/>
            <person name="Pursley I."/>
            <person name="Horton D.L."/>
            <person name="Alikhan N.F."/>
            <person name="Baker D."/>
            <person name="Gharbi K."/>
            <person name="Hall N."/>
            <person name="Watson M."/>
            <person name="Adriaenssens E.M."/>
            <person name="Foster-Nyarko E."/>
            <person name="Jarju S."/>
            <person name="Secka A."/>
            <person name="Antonio M."/>
            <person name="Oren A."/>
            <person name="Chaudhuri R.R."/>
            <person name="La Ragione R."/>
            <person name="Hildebrand F."/>
            <person name="Pallen M.J."/>
        </authorList>
    </citation>
    <scope>NUCLEOTIDE SEQUENCE</scope>
    <source>
        <strain evidence="1">ChiBcec2-4451</strain>
    </source>
</reference>
<dbReference type="AlphaFoldDB" id="A0A9D1T6I1"/>
<protein>
    <submittedName>
        <fullName evidence="1">Uncharacterized protein</fullName>
    </submittedName>
</protein>